<keyword evidence="2" id="KW-1185">Reference proteome</keyword>
<sequence length="124" mass="13128">MPHLEFEGYQLDEAFYSDLSGSFAGRAQHMSTINLRYSSGSISPIQASLLMIRAGVVLDMSVATVEGWRGVGLGEVQNIFSIPALPSTPGDLLVTASVGAELFAVMGRGLAAGLHLSTHTFMNL</sequence>
<name>A0ABS8AH21_9BACT</name>
<dbReference type="Proteomes" id="UP001165297">
    <property type="component" value="Unassembled WGS sequence"/>
</dbReference>
<evidence type="ECO:0000313" key="1">
    <source>
        <dbReference type="EMBL" id="MCB2379721.1"/>
    </source>
</evidence>
<gene>
    <name evidence="1" type="ORF">LGH70_19150</name>
</gene>
<protein>
    <submittedName>
        <fullName evidence="1">Uncharacterized protein</fullName>
    </submittedName>
</protein>
<comment type="caution">
    <text evidence="1">The sequence shown here is derived from an EMBL/GenBank/DDBJ whole genome shotgun (WGS) entry which is preliminary data.</text>
</comment>
<reference evidence="1" key="1">
    <citation type="submission" date="2021-10" db="EMBL/GenBank/DDBJ databases">
        <authorList>
            <person name="Dean J.D."/>
            <person name="Kim M.K."/>
            <person name="Newey C.N."/>
            <person name="Stoker T.S."/>
            <person name="Thompson D.W."/>
            <person name="Grose J.H."/>
        </authorList>
    </citation>
    <scope>NUCLEOTIDE SEQUENCE</scope>
    <source>
        <strain evidence="1">BT635</strain>
    </source>
</reference>
<dbReference type="RefSeq" id="WP_226189011.1">
    <property type="nucleotide sequence ID" value="NZ_JAJADQ010000011.1"/>
</dbReference>
<dbReference type="EMBL" id="JAJADQ010000011">
    <property type="protein sequence ID" value="MCB2379721.1"/>
    <property type="molecule type" value="Genomic_DNA"/>
</dbReference>
<proteinExistence type="predicted"/>
<evidence type="ECO:0000313" key="2">
    <source>
        <dbReference type="Proteomes" id="UP001165297"/>
    </source>
</evidence>
<organism evidence="1 2">
    <name type="scientific">Hymenobacter nitidus</name>
    <dbReference type="NCBI Taxonomy" id="2880929"/>
    <lineage>
        <taxon>Bacteria</taxon>
        <taxon>Pseudomonadati</taxon>
        <taxon>Bacteroidota</taxon>
        <taxon>Cytophagia</taxon>
        <taxon>Cytophagales</taxon>
        <taxon>Hymenobacteraceae</taxon>
        <taxon>Hymenobacter</taxon>
    </lineage>
</organism>
<accession>A0ABS8AH21</accession>